<keyword evidence="1" id="KW-0472">Membrane</keyword>
<dbReference type="EMBL" id="HBHI01015096">
    <property type="protein sequence ID" value="CAD9673932.1"/>
    <property type="molecule type" value="Transcribed_RNA"/>
</dbReference>
<evidence type="ECO:0000313" key="2">
    <source>
        <dbReference type="EMBL" id="CAD9673932.1"/>
    </source>
</evidence>
<gene>
    <name evidence="2" type="ORF">EANT1437_LOCUS7707</name>
</gene>
<feature type="transmembrane region" description="Helical" evidence="1">
    <location>
        <begin position="47"/>
        <end position="66"/>
    </location>
</feature>
<evidence type="ECO:0000256" key="1">
    <source>
        <dbReference type="SAM" id="Phobius"/>
    </source>
</evidence>
<keyword evidence="1" id="KW-1133">Transmembrane helix</keyword>
<accession>A0A7S2W8R8</accession>
<dbReference type="AlphaFoldDB" id="A0A7S2W8R8"/>
<reference evidence="2" key="1">
    <citation type="submission" date="2021-01" db="EMBL/GenBank/DDBJ databases">
        <authorList>
            <person name="Corre E."/>
            <person name="Pelletier E."/>
            <person name="Niang G."/>
            <person name="Scheremetjew M."/>
            <person name="Finn R."/>
            <person name="Kale V."/>
            <person name="Holt S."/>
            <person name="Cochrane G."/>
            <person name="Meng A."/>
            <person name="Brown T."/>
            <person name="Cohen L."/>
        </authorList>
    </citation>
    <scope>NUCLEOTIDE SEQUENCE</scope>
    <source>
        <strain evidence="2">CCMP1452</strain>
    </source>
</reference>
<protein>
    <submittedName>
        <fullName evidence="2">Uncharacterized protein</fullName>
    </submittedName>
</protein>
<organism evidence="2">
    <name type="scientific">Eucampia antarctica</name>
    <dbReference type="NCBI Taxonomy" id="49252"/>
    <lineage>
        <taxon>Eukaryota</taxon>
        <taxon>Sar</taxon>
        <taxon>Stramenopiles</taxon>
        <taxon>Ochrophyta</taxon>
        <taxon>Bacillariophyta</taxon>
        <taxon>Mediophyceae</taxon>
        <taxon>Biddulphiophycidae</taxon>
        <taxon>Hemiaulales</taxon>
        <taxon>Hemiaulaceae</taxon>
        <taxon>Eucampia</taxon>
    </lineage>
</organism>
<name>A0A7S2W8R8_9STRA</name>
<sequence>MPLQKCIYVNIFSSLFIFDVMSHSRVLGSLVTENLVKKGVITTRRDALLRSLVVVGSMTVMAITTVPTTSIVSAACLSGDTSEECIGIYKLPLDDSVASFIDTPEHLATMAPGLNWVPPVEYPKNIDLAITELNSLTERINRIPDFVFKTAGKQLLCKDP</sequence>
<proteinExistence type="predicted"/>
<keyword evidence="1" id="KW-0812">Transmembrane</keyword>